<comment type="caution">
    <text evidence="1">The sequence shown here is derived from an EMBL/GenBank/DDBJ whole genome shotgun (WGS) entry which is preliminary data.</text>
</comment>
<evidence type="ECO:0000313" key="1">
    <source>
        <dbReference type="EMBL" id="MFC7242458.1"/>
    </source>
</evidence>
<dbReference type="Gene3D" id="1.10.357.10">
    <property type="entry name" value="Tetracycline Repressor, domain 2"/>
    <property type="match status" value="1"/>
</dbReference>
<dbReference type="SUPFAM" id="SSF48498">
    <property type="entry name" value="Tetracyclin repressor-like, C-terminal domain"/>
    <property type="match status" value="1"/>
</dbReference>
<dbReference type="InterPro" id="IPR036271">
    <property type="entry name" value="Tet_transcr_reg_TetR-rel_C_sf"/>
</dbReference>
<keyword evidence="2" id="KW-1185">Reference proteome</keyword>
<name>A0ABW2GWL7_9ACTN</name>
<proteinExistence type="predicted"/>
<gene>
    <name evidence="1" type="ORF">ACFQO7_08180</name>
</gene>
<evidence type="ECO:0000313" key="2">
    <source>
        <dbReference type="Proteomes" id="UP001596392"/>
    </source>
</evidence>
<sequence length="90" mass="9391">MRAVRSRAVWSAAGSGTRAAGAADTSLDEAISAYGKLLKLLVDPARFPALGRVIAAGVFDQADEPYDEFVFGLDRILDGVGLLIAPRADG</sequence>
<dbReference type="RefSeq" id="WP_376805842.1">
    <property type="nucleotide sequence ID" value="NZ_JBHTAC010000006.1"/>
</dbReference>
<accession>A0ABW2GWL7</accession>
<reference evidence="2" key="1">
    <citation type="journal article" date="2019" name="Int. J. Syst. Evol. Microbiol.">
        <title>The Global Catalogue of Microorganisms (GCM) 10K type strain sequencing project: providing services to taxonomists for standard genome sequencing and annotation.</title>
        <authorList>
            <consortium name="The Broad Institute Genomics Platform"/>
            <consortium name="The Broad Institute Genome Sequencing Center for Infectious Disease"/>
            <person name="Wu L."/>
            <person name="Ma J."/>
        </authorList>
    </citation>
    <scope>NUCLEOTIDE SEQUENCE [LARGE SCALE GENOMIC DNA]</scope>
    <source>
        <strain evidence="2">CGMCC 1.9106</strain>
    </source>
</reference>
<dbReference type="Proteomes" id="UP001596392">
    <property type="component" value="Unassembled WGS sequence"/>
</dbReference>
<organism evidence="1 2">
    <name type="scientific">Catellatospora aurea</name>
    <dbReference type="NCBI Taxonomy" id="1337874"/>
    <lineage>
        <taxon>Bacteria</taxon>
        <taxon>Bacillati</taxon>
        <taxon>Actinomycetota</taxon>
        <taxon>Actinomycetes</taxon>
        <taxon>Micromonosporales</taxon>
        <taxon>Micromonosporaceae</taxon>
        <taxon>Catellatospora</taxon>
    </lineage>
</organism>
<dbReference type="EMBL" id="JBHTAC010000006">
    <property type="protein sequence ID" value="MFC7242458.1"/>
    <property type="molecule type" value="Genomic_DNA"/>
</dbReference>
<evidence type="ECO:0008006" key="3">
    <source>
        <dbReference type="Google" id="ProtNLM"/>
    </source>
</evidence>
<protein>
    <recommendedName>
        <fullName evidence="3">Tetracycline repressor TetR C-terminal domain-containing protein</fullName>
    </recommendedName>
</protein>